<organism evidence="17 18">
    <name type="scientific">Scleropages formosus</name>
    <name type="common">Asian bonytongue</name>
    <name type="synonym">Osteoglossum formosum</name>
    <dbReference type="NCBI Taxonomy" id="113540"/>
    <lineage>
        <taxon>Eukaryota</taxon>
        <taxon>Metazoa</taxon>
        <taxon>Chordata</taxon>
        <taxon>Craniata</taxon>
        <taxon>Vertebrata</taxon>
        <taxon>Euteleostomi</taxon>
        <taxon>Actinopterygii</taxon>
        <taxon>Neopterygii</taxon>
        <taxon>Teleostei</taxon>
        <taxon>Osteoglossocephala</taxon>
        <taxon>Osteoglossomorpha</taxon>
        <taxon>Osteoglossiformes</taxon>
        <taxon>Osteoglossidae</taxon>
        <taxon>Scleropages</taxon>
    </lineage>
</organism>
<evidence type="ECO:0000256" key="8">
    <source>
        <dbReference type="ARBA" id="ARBA00023054"/>
    </source>
</evidence>
<feature type="non-terminal residue" evidence="17">
    <location>
        <position position="1"/>
    </location>
</feature>
<dbReference type="Proteomes" id="UP000034805">
    <property type="component" value="Unassembled WGS sequence"/>
</dbReference>
<dbReference type="GO" id="GO:0007165">
    <property type="term" value="P:signal transduction"/>
    <property type="evidence" value="ECO:0007669"/>
    <property type="project" value="InterPro"/>
</dbReference>
<proteinExistence type="inferred from homology"/>
<protein>
    <submittedName>
        <fullName evidence="17">Formin-binding protein 1-like</fullName>
    </submittedName>
</protein>
<evidence type="ECO:0000256" key="1">
    <source>
        <dbReference type="ARBA" id="ARBA00004236"/>
    </source>
</evidence>
<dbReference type="InterPro" id="IPR031160">
    <property type="entry name" value="F_BAR_dom"/>
</dbReference>
<feature type="domain" description="F-BAR" evidence="15">
    <location>
        <begin position="45"/>
        <end position="306"/>
    </location>
</feature>
<dbReference type="PROSITE" id="PS51860">
    <property type="entry name" value="REM_1"/>
    <property type="match status" value="1"/>
</dbReference>
<dbReference type="Pfam" id="PF00611">
    <property type="entry name" value="FCH"/>
    <property type="match status" value="1"/>
</dbReference>
<dbReference type="InterPro" id="IPR057870">
    <property type="entry name" value="HR1_TOCA"/>
</dbReference>
<evidence type="ECO:0000256" key="9">
    <source>
        <dbReference type="ARBA" id="ARBA00023121"/>
    </source>
</evidence>
<dbReference type="FunFam" id="1.20.1270.60:FF:000002">
    <property type="entry name" value="Formin-binding protein 1-like isoform 1"/>
    <property type="match status" value="1"/>
</dbReference>
<dbReference type="AlphaFoldDB" id="A0A0P7UA78"/>
<evidence type="ECO:0000313" key="17">
    <source>
        <dbReference type="EMBL" id="KPP64512.1"/>
    </source>
</evidence>
<feature type="domain" description="REM-1" evidence="16">
    <location>
        <begin position="393"/>
        <end position="470"/>
    </location>
</feature>
<dbReference type="Gene3D" id="2.30.30.40">
    <property type="entry name" value="SH3 Domains"/>
    <property type="match status" value="1"/>
</dbReference>
<dbReference type="PROSITE" id="PS50002">
    <property type="entry name" value="SH3"/>
    <property type="match status" value="1"/>
</dbReference>
<accession>A0A0P7UA78</accession>
<dbReference type="SMART" id="SM00326">
    <property type="entry name" value="SH3"/>
    <property type="match status" value="1"/>
</dbReference>
<evidence type="ECO:0000256" key="7">
    <source>
        <dbReference type="ARBA" id="ARBA00022583"/>
    </source>
</evidence>
<keyword evidence="10" id="KW-0472">Membrane</keyword>
<comment type="caution">
    <text evidence="17">The sequence shown here is derived from an EMBL/GenBank/DDBJ whole genome shotgun (WGS) entry which is preliminary data.</text>
</comment>
<gene>
    <name evidence="17" type="ORF">Z043_117132</name>
</gene>
<evidence type="ECO:0000256" key="13">
    <source>
        <dbReference type="SAM" id="Coils"/>
    </source>
</evidence>
<dbReference type="Gene3D" id="6.10.140.470">
    <property type="match status" value="1"/>
</dbReference>
<dbReference type="Pfam" id="PF25610">
    <property type="entry name" value="HR1_TOCA"/>
    <property type="match status" value="1"/>
</dbReference>
<comment type="similarity">
    <text evidence="3">Belongs to the FNBP1 family.</text>
</comment>
<keyword evidence="7" id="KW-0254">Endocytosis</keyword>
<dbReference type="Gene3D" id="1.20.1270.60">
    <property type="entry name" value="Arfaptin homology (AH) domain/BAR domain"/>
    <property type="match status" value="1"/>
</dbReference>
<evidence type="ECO:0000256" key="11">
    <source>
        <dbReference type="PROSITE-ProRule" id="PRU00192"/>
    </source>
</evidence>
<reference evidence="17 18" key="1">
    <citation type="submission" date="2015-08" db="EMBL/GenBank/DDBJ databases">
        <title>The genome of the Asian arowana (Scleropages formosus).</title>
        <authorList>
            <person name="Tan M.H."/>
            <person name="Gan H.M."/>
            <person name="Croft L.J."/>
            <person name="Austin C.M."/>
        </authorList>
    </citation>
    <scope>NUCLEOTIDE SEQUENCE [LARGE SCALE GENOMIC DNA]</scope>
    <source>
        <strain evidence="17">Aro1</strain>
    </source>
</reference>
<evidence type="ECO:0000256" key="2">
    <source>
        <dbReference type="ARBA" id="ARBA00004544"/>
    </source>
</evidence>
<dbReference type="STRING" id="113540.ENSSFOP00015070945"/>
<keyword evidence="4 11" id="KW-0728">SH3 domain</keyword>
<keyword evidence="8 12" id="KW-0175">Coiled coil</keyword>
<comment type="subcellular location">
    <subcellularLocation>
        <location evidence="1">Cell membrane</location>
    </subcellularLocation>
    <subcellularLocation>
        <location evidence="2">Cytoplasm</location>
        <location evidence="2">Cell cortex</location>
    </subcellularLocation>
</comment>
<feature type="domain" description="SH3" evidence="14">
    <location>
        <begin position="527"/>
        <end position="588"/>
    </location>
</feature>
<keyword evidence="9" id="KW-0446">Lipid-binding</keyword>
<feature type="coiled-coil region" evidence="13">
    <location>
        <begin position="159"/>
        <end position="242"/>
    </location>
</feature>
<keyword evidence="6" id="KW-0963">Cytoplasm</keyword>
<dbReference type="InterPro" id="IPR001452">
    <property type="entry name" value="SH3_domain"/>
</dbReference>
<dbReference type="PROSITE" id="PS51741">
    <property type="entry name" value="F_BAR"/>
    <property type="match status" value="1"/>
</dbReference>
<dbReference type="GO" id="GO:0005938">
    <property type="term" value="C:cell cortex"/>
    <property type="evidence" value="ECO:0007669"/>
    <property type="project" value="UniProtKB-SubCell"/>
</dbReference>
<evidence type="ECO:0000256" key="5">
    <source>
        <dbReference type="ARBA" id="ARBA00022475"/>
    </source>
</evidence>
<evidence type="ECO:0000256" key="12">
    <source>
        <dbReference type="PROSITE-ProRule" id="PRU01077"/>
    </source>
</evidence>
<evidence type="ECO:0000256" key="3">
    <source>
        <dbReference type="ARBA" id="ARBA00009426"/>
    </source>
</evidence>
<evidence type="ECO:0000256" key="4">
    <source>
        <dbReference type="ARBA" id="ARBA00022443"/>
    </source>
</evidence>
<dbReference type="PANTHER" id="PTHR15735:SF14">
    <property type="entry name" value="FORMIN-BINDING PROTEIN 1-LIKE"/>
    <property type="match status" value="1"/>
</dbReference>
<dbReference type="SUPFAM" id="SSF103657">
    <property type="entry name" value="BAR/IMD domain-like"/>
    <property type="match status" value="1"/>
</dbReference>
<dbReference type="InterPro" id="IPR011072">
    <property type="entry name" value="HR1_rho-bd"/>
</dbReference>
<dbReference type="GO" id="GO:0005886">
    <property type="term" value="C:plasma membrane"/>
    <property type="evidence" value="ECO:0007669"/>
    <property type="project" value="UniProtKB-SubCell"/>
</dbReference>
<evidence type="ECO:0000259" key="15">
    <source>
        <dbReference type="PROSITE" id="PS51741"/>
    </source>
</evidence>
<keyword evidence="5" id="KW-1003">Cell membrane</keyword>
<feature type="non-terminal residue" evidence="17">
    <location>
        <position position="788"/>
    </location>
</feature>
<evidence type="ECO:0000256" key="10">
    <source>
        <dbReference type="ARBA" id="ARBA00023136"/>
    </source>
</evidence>
<dbReference type="GO" id="GO:0006897">
    <property type="term" value="P:endocytosis"/>
    <property type="evidence" value="ECO:0007669"/>
    <property type="project" value="UniProtKB-KW"/>
</dbReference>
<dbReference type="PANTHER" id="PTHR15735">
    <property type="entry name" value="FCH AND DOUBLE SH3 DOMAINS PROTEIN"/>
    <property type="match status" value="1"/>
</dbReference>
<evidence type="ECO:0000259" key="16">
    <source>
        <dbReference type="PROSITE" id="PS51860"/>
    </source>
</evidence>
<dbReference type="GO" id="GO:0008289">
    <property type="term" value="F:lipid binding"/>
    <property type="evidence" value="ECO:0007669"/>
    <property type="project" value="UniProtKB-KW"/>
</dbReference>
<name>A0A0P7UA78_SCLFO</name>
<dbReference type="SUPFAM" id="SSF50044">
    <property type="entry name" value="SH3-domain"/>
    <property type="match status" value="1"/>
</dbReference>
<evidence type="ECO:0000259" key="14">
    <source>
        <dbReference type="PROSITE" id="PS50002"/>
    </source>
</evidence>
<evidence type="ECO:0000313" key="18">
    <source>
        <dbReference type="Proteomes" id="UP000034805"/>
    </source>
</evidence>
<sequence>GDFAPRDGLRTFPGPWRSFSPPSRELRVGPKWMLTALRRPLSFTMSWATALWDQLENLDKHTQWGIDFLEKYAKFVKERMEIEQTYVKQLRNLAKKFCSKQSKEDEPKFSCCVSFHAILSELNDYAGHREVIAQELGDKLHGDLMKYSQELKNDRKQYLQDWRKAQQHIEQQLKQMESDKKKFEREWKEAEKLQLRYEKLEIDMNVTKADVEKAKNQLSAQLQVVEENKEEYIIQLQSFNEEQRKYFNVTLVQICQKLQEMDERRSVTLGESYKSLGQLEQRVSPAISKCFQGMVNAGKSVDAKKDSEMVVQLYKSGLETPGDYCFEDFSQVSARTRTSSACTINGPKLDGVLPDRKIILGKARIKLSQWKRQVQFKTQTPNTSSLSLEDYSHLSPEQSCKKLQQRIDQLYKDLRIETNYRDGLTKMKEGYEKKPQLGDTTTLDTKMSESLVNIEHLRLEISKAEKLLLEMKVKQSADARKHHSSGDNIYMPYSMESPEESLYEDVIIVACQEFDDDHFEYDNIKPLSAGCCRALYDFDGQAEGSLIMKANEMLYVIEKDKGDGWTRARNCSGHEGFVPTSYLEIKDRKGPSTAPEKSQLEVRGENLHQVLIGLVQLCSNLRICGKWEARVTANTVERSAVGLDGAKKDAQAACPLDSRTGYLEHFQSLQNGRKGKEVPHGVLQLPGYEKKAVEGSSPLLRMTSAGQDGYCHPESHGAPFHETSVRERSEKSVLQSQAKGSPLTKVQVRIAVFQLLCGLERRVKELCVEDMGQLPRGSLSGFGGQVGT</sequence>
<dbReference type="EMBL" id="JARO02006985">
    <property type="protein sequence ID" value="KPP64512.1"/>
    <property type="molecule type" value="Genomic_DNA"/>
</dbReference>
<dbReference type="InterPro" id="IPR001060">
    <property type="entry name" value="FCH_dom"/>
</dbReference>
<dbReference type="InterPro" id="IPR027267">
    <property type="entry name" value="AH/BAR_dom_sf"/>
</dbReference>
<evidence type="ECO:0000256" key="6">
    <source>
        <dbReference type="ARBA" id="ARBA00022490"/>
    </source>
</evidence>
<dbReference type="Pfam" id="PF00018">
    <property type="entry name" value="SH3_1"/>
    <property type="match status" value="1"/>
</dbReference>
<dbReference type="SMART" id="SM00055">
    <property type="entry name" value="FCH"/>
    <property type="match status" value="1"/>
</dbReference>
<dbReference type="InterPro" id="IPR036028">
    <property type="entry name" value="SH3-like_dom_sf"/>
</dbReference>